<dbReference type="PANTHER" id="PTHR34512:SF30">
    <property type="entry name" value="OUTER MEMBRANE PROTEIN ASSEMBLY FACTOR BAMB"/>
    <property type="match status" value="1"/>
</dbReference>
<dbReference type="InterPro" id="IPR017687">
    <property type="entry name" value="BamB"/>
</dbReference>
<comment type="function">
    <text evidence="4">Part of the outer membrane protein assembly complex, which is involved in assembly and insertion of beta-barrel proteins into the outer membrane.</text>
</comment>
<keyword evidence="3 4" id="KW-0998">Cell outer membrane</keyword>
<dbReference type="GO" id="GO:0043165">
    <property type="term" value="P:Gram-negative-bacterium-type cell outer membrane assembly"/>
    <property type="evidence" value="ECO:0007669"/>
    <property type="project" value="UniProtKB-UniRule"/>
</dbReference>
<name>A0A4V2SD90_9GAMM</name>
<dbReference type="InterPro" id="IPR011047">
    <property type="entry name" value="Quinoprotein_ADH-like_sf"/>
</dbReference>
<dbReference type="Gene3D" id="2.130.10.10">
    <property type="entry name" value="YVTN repeat-like/Quinoprotein amine dehydrogenase"/>
    <property type="match status" value="1"/>
</dbReference>
<dbReference type="InterPro" id="IPR018391">
    <property type="entry name" value="PQQ_b-propeller_rpt"/>
</dbReference>
<feature type="domain" description="Pyrrolo-quinoline quinone repeat" evidence="5">
    <location>
        <begin position="79"/>
        <end position="311"/>
    </location>
</feature>
<dbReference type="EMBL" id="SLWY01000005">
    <property type="protein sequence ID" value="TCO82410.1"/>
    <property type="molecule type" value="Genomic_DNA"/>
</dbReference>
<dbReference type="Pfam" id="PF13360">
    <property type="entry name" value="PQQ_2"/>
    <property type="match status" value="1"/>
</dbReference>
<dbReference type="Proteomes" id="UP000295765">
    <property type="component" value="Unassembled WGS sequence"/>
</dbReference>
<evidence type="ECO:0000313" key="7">
    <source>
        <dbReference type="Proteomes" id="UP000295765"/>
    </source>
</evidence>
<keyword evidence="4" id="KW-0564">Palmitate</keyword>
<gene>
    <name evidence="4" type="primary">bamB</name>
    <name evidence="6" type="ORF">EV699_105201</name>
</gene>
<evidence type="ECO:0000259" key="5">
    <source>
        <dbReference type="Pfam" id="PF13360"/>
    </source>
</evidence>
<comment type="similarity">
    <text evidence="4">Belongs to the BamB family.</text>
</comment>
<keyword evidence="2 4" id="KW-0472">Membrane</keyword>
<dbReference type="PROSITE" id="PS51257">
    <property type="entry name" value="PROKAR_LIPOPROTEIN"/>
    <property type="match status" value="1"/>
</dbReference>
<keyword evidence="4" id="KW-0449">Lipoprotein</keyword>
<comment type="caution">
    <text evidence="6">The sequence shown here is derived from an EMBL/GenBank/DDBJ whole genome shotgun (WGS) entry which is preliminary data.</text>
</comment>
<dbReference type="InterPro" id="IPR015943">
    <property type="entry name" value="WD40/YVTN_repeat-like_dom_sf"/>
</dbReference>
<evidence type="ECO:0000256" key="2">
    <source>
        <dbReference type="ARBA" id="ARBA00023136"/>
    </source>
</evidence>
<proteinExistence type="inferred from homology"/>
<keyword evidence="7" id="KW-1185">Reference proteome</keyword>
<accession>A0A4V2SD90</accession>
<keyword evidence="1 4" id="KW-0732">Signal</keyword>
<comment type="subcellular location">
    <subcellularLocation>
        <location evidence="4">Cell outer membrane</location>
        <topology evidence="4">Lipid-anchor</topology>
    </subcellularLocation>
</comment>
<dbReference type="HAMAP" id="MF_00923">
    <property type="entry name" value="OM_assembly_BamB"/>
    <property type="match status" value="1"/>
</dbReference>
<comment type="subunit">
    <text evidence="4">Part of the Bam complex.</text>
</comment>
<dbReference type="GO" id="GO:0051205">
    <property type="term" value="P:protein insertion into membrane"/>
    <property type="evidence" value="ECO:0007669"/>
    <property type="project" value="UniProtKB-UniRule"/>
</dbReference>
<organism evidence="6 7">
    <name type="scientific">Plasticicumulans lactativorans</name>
    <dbReference type="NCBI Taxonomy" id="1133106"/>
    <lineage>
        <taxon>Bacteria</taxon>
        <taxon>Pseudomonadati</taxon>
        <taxon>Pseudomonadota</taxon>
        <taxon>Gammaproteobacteria</taxon>
        <taxon>Candidatus Competibacteraceae</taxon>
        <taxon>Plasticicumulans</taxon>
    </lineage>
</organism>
<dbReference type="SUPFAM" id="SSF50998">
    <property type="entry name" value="Quinoprotein alcohol dehydrogenase-like"/>
    <property type="match status" value="1"/>
</dbReference>
<sequence length="386" mass="40190">MRRFIVMAAIAWTVSGCGWITEWVSGTDNSPPPAPLQAVANPIPFSKVWDTRVGAGTDGAFVKLVPALDQGGGLYAASRDGEVVALDAGSGQARWKVATKLPISGGVGVGDGLAVVATSKGEVVALRTDSGNEAWRARVSSEVLAPPRIAEGVVVIRAADGRFFGFEVASGRQIWGYASTVPVLTLRGSAPPLVGQGVVIAGLESGRVLGLDLRSGRPVFERVVAAPRGRTEMDRLVDIDAEPRAAGSTLYIAPYHGSVTAIDLQSGNPVWAKDISTYAGLDIDPQAVYVVGADDTVSALDRRDGSVLWQQAELSGRHLSAPTVYGPLVALADFEGYVHLLDSRSGRIVGRAQIDSTGVGVGPLARGNMLYVYGKSGTLAAYRAGG</sequence>
<dbReference type="PANTHER" id="PTHR34512">
    <property type="entry name" value="CELL SURFACE PROTEIN"/>
    <property type="match status" value="1"/>
</dbReference>
<protein>
    <recommendedName>
        <fullName evidence="4">Outer membrane protein assembly factor BamB</fullName>
    </recommendedName>
</protein>
<evidence type="ECO:0000313" key="6">
    <source>
        <dbReference type="EMBL" id="TCO82410.1"/>
    </source>
</evidence>
<dbReference type="GO" id="GO:0009279">
    <property type="term" value="C:cell outer membrane"/>
    <property type="evidence" value="ECO:0007669"/>
    <property type="project" value="UniProtKB-SubCell"/>
</dbReference>
<dbReference type="OrthoDB" id="5173551at2"/>
<evidence type="ECO:0000256" key="1">
    <source>
        <dbReference type="ARBA" id="ARBA00022729"/>
    </source>
</evidence>
<dbReference type="RefSeq" id="WP_132539817.1">
    <property type="nucleotide sequence ID" value="NZ_SLWY01000005.1"/>
</dbReference>
<reference evidence="6 7" key="1">
    <citation type="submission" date="2019-03" db="EMBL/GenBank/DDBJ databases">
        <title>Genomic Encyclopedia of Type Strains, Phase IV (KMG-IV): sequencing the most valuable type-strain genomes for metagenomic binning, comparative biology and taxonomic classification.</title>
        <authorList>
            <person name="Goeker M."/>
        </authorList>
    </citation>
    <scope>NUCLEOTIDE SEQUENCE [LARGE SCALE GENOMIC DNA]</scope>
    <source>
        <strain evidence="6 7">DSM 25287</strain>
    </source>
</reference>
<dbReference type="NCBIfam" id="TIGR03300">
    <property type="entry name" value="assembly_YfgL"/>
    <property type="match status" value="1"/>
</dbReference>
<dbReference type="AlphaFoldDB" id="A0A4V2SD90"/>
<dbReference type="SMART" id="SM00564">
    <property type="entry name" value="PQQ"/>
    <property type="match status" value="7"/>
</dbReference>
<evidence type="ECO:0000256" key="4">
    <source>
        <dbReference type="HAMAP-Rule" id="MF_00923"/>
    </source>
</evidence>
<evidence type="ECO:0000256" key="3">
    <source>
        <dbReference type="ARBA" id="ARBA00023237"/>
    </source>
</evidence>
<dbReference type="InterPro" id="IPR002372">
    <property type="entry name" value="PQQ_rpt_dom"/>
</dbReference>